<evidence type="ECO:0000313" key="1">
    <source>
        <dbReference type="EMBL" id="KAJ3053811.1"/>
    </source>
</evidence>
<dbReference type="AlphaFoldDB" id="A0AAD5SI72"/>
<keyword evidence="2" id="KW-1185">Reference proteome</keyword>
<dbReference type="EMBL" id="JADGJD010000178">
    <property type="protein sequence ID" value="KAJ3053811.1"/>
    <property type="molecule type" value="Genomic_DNA"/>
</dbReference>
<organism evidence="1 2">
    <name type="scientific">Rhizophlyctis rosea</name>
    <dbReference type="NCBI Taxonomy" id="64517"/>
    <lineage>
        <taxon>Eukaryota</taxon>
        <taxon>Fungi</taxon>
        <taxon>Fungi incertae sedis</taxon>
        <taxon>Chytridiomycota</taxon>
        <taxon>Chytridiomycota incertae sedis</taxon>
        <taxon>Chytridiomycetes</taxon>
        <taxon>Rhizophlyctidales</taxon>
        <taxon>Rhizophlyctidaceae</taxon>
        <taxon>Rhizophlyctis</taxon>
    </lineage>
</organism>
<gene>
    <name evidence="1" type="ORF">HK097_003327</name>
</gene>
<name>A0AAD5SI72_9FUNG</name>
<proteinExistence type="predicted"/>
<sequence>MAKDDPVNGTEMMKGWKRNHDLREQQQTLLLEIQKAETKAAVNLIVAGNLDAYGPIKLNVLRSTCQAVKRKGVDESPAISAAAKRQCVDGSMMTAQDHQDADEQPDHLTNIHDEDNMQKEVDDETEGPQALGDCHHNKDDLQQVTLTEPVLEPSMNGEAQKMILSFLDSSSMDELDKSLLIHINQHNPSTTLLDLTTTGNACLQIPEDMYKTYLDREEAHFAGLIPDHVKDFLAEFFDQDRTETQWHLAIEELSTDVKHHFVHNAAIRVIKNAVPNFGEIPTHTNNRLRKGDGIALTDDEYKSVLFYVEGSRPNIKNPANLEAKKRADRRKIVEKMQYELTKRVEERVTRRARTPAGMKVFGGLSVGTMIYFFVMDYQGIWRLRDVDSAAVPKTIAEFYTKMRYLVEAVLMLAMSIKQSEDSLLEEDKKKGRTGRKTNALELRKLREIEALRQEEERKVESVIV</sequence>
<comment type="caution">
    <text evidence="1">The sequence shown here is derived from an EMBL/GenBank/DDBJ whole genome shotgun (WGS) entry which is preliminary data.</text>
</comment>
<evidence type="ECO:0000313" key="2">
    <source>
        <dbReference type="Proteomes" id="UP001212841"/>
    </source>
</evidence>
<protein>
    <submittedName>
        <fullName evidence="1">Uncharacterized protein</fullName>
    </submittedName>
</protein>
<dbReference type="Proteomes" id="UP001212841">
    <property type="component" value="Unassembled WGS sequence"/>
</dbReference>
<reference evidence="1" key="1">
    <citation type="submission" date="2020-05" db="EMBL/GenBank/DDBJ databases">
        <title>Phylogenomic resolution of chytrid fungi.</title>
        <authorList>
            <person name="Stajich J.E."/>
            <person name="Amses K."/>
            <person name="Simmons R."/>
            <person name="Seto K."/>
            <person name="Myers J."/>
            <person name="Bonds A."/>
            <person name="Quandt C.A."/>
            <person name="Barry K."/>
            <person name="Liu P."/>
            <person name="Grigoriev I."/>
            <person name="Longcore J.E."/>
            <person name="James T.Y."/>
        </authorList>
    </citation>
    <scope>NUCLEOTIDE SEQUENCE</scope>
    <source>
        <strain evidence="1">JEL0318</strain>
    </source>
</reference>
<accession>A0AAD5SI72</accession>